<name>A0A481YNY5_9VIRU</name>
<sequence>MDLPYVSTDGKNYIKMANDFKINAESYSISACNDDQLAGEDISKYGGWGGKLVSFFLDYVVASQNNFNVIKLYLKIKNAFRNQSLQATEPVLSSTRHNL</sequence>
<evidence type="ECO:0000313" key="1">
    <source>
        <dbReference type="EMBL" id="QBK84664.1"/>
    </source>
</evidence>
<protein>
    <submittedName>
        <fullName evidence="1">Uncharacterized protein</fullName>
    </submittedName>
</protein>
<gene>
    <name evidence="1" type="ORF">LCDPAC01_01450</name>
</gene>
<proteinExistence type="predicted"/>
<accession>A0A481YNY5</accession>
<reference evidence="1" key="1">
    <citation type="journal article" date="2019" name="MBio">
        <title>Virus Genomes from Deep Sea Sediments Expand the Ocean Megavirome and Support Independent Origins of Viral Gigantism.</title>
        <authorList>
            <person name="Backstrom D."/>
            <person name="Yutin N."/>
            <person name="Jorgensen S.L."/>
            <person name="Dharamshi J."/>
            <person name="Homa F."/>
            <person name="Zaremba-Niedwiedzka K."/>
            <person name="Spang A."/>
            <person name="Wolf Y.I."/>
            <person name="Koonin E.V."/>
            <person name="Ettema T.J."/>
        </authorList>
    </citation>
    <scope>NUCLEOTIDE SEQUENCE</scope>
</reference>
<organism evidence="1">
    <name type="scientific">Pithovirus LCDPAC01</name>
    <dbReference type="NCBI Taxonomy" id="2506600"/>
    <lineage>
        <taxon>Viruses</taxon>
        <taxon>Pithoviruses</taxon>
    </lineage>
</organism>
<dbReference type="EMBL" id="MK500284">
    <property type="protein sequence ID" value="QBK84664.1"/>
    <property type="molecule type" value="Genomic_DNA"/>
</dbReference>